<feature type="domain" description="RNase H type-1" evidence="1">
    <location>
        <begin position="115"/>
        <end position="232"/>
    </location>
</feature>
<dbReference type="InterPro" id="IPR044730">
    <property type="entry name" value="RNase_H-like_dom_plant"/>
</dbReference>
<dbReference type="SUPFAM" id="SSF53098">
    <property type="entry name" value="Ribonuclease H-like"/>
    <property type="match status" value="1"/>
</dbReference>
<evidence type="ECO:0000313" key="2">
    <source>
        <dbReference type="EMBL" id="KAG5408861.1"/>
    </source>
</evidence>
<dbReference type="PANTHER" id="PTHR47074">
    <property type="entry name" value="BNAC02G40300D PROTEIN"/>
    <property type="match status" value="1"/>
</dbReference>
<dbReference type="EMBL" id="JADBGQ010000002">
    <property type="protein sequence ID" value="KAG5408861.1"/>
    <property type="molecule type" value="Genomic_DNA"/>
</dbReference>
<reference evidence="2 3" key="1">
    <citation type="submission" date="2021-03" db="EMBL/GenBank/DDBJ databases">
        <authorList>
            <person name="King G.J."/>
            <person name="Bancroft I."/>
            <person name="Baten A."/>
            <person name="Bloomfield J."/>
            <person name="Borpatragohain P."/>
            <person name="He Z."/>
            <person name="Irish N."/>
            <person name="Irwin J."/>
            <person name="Liu K."/>
            <person name="Mauleon R.P."/>
            <person name="Moore J."/>
            <person name="Morris R."/>
            <person name="Ostergaard L."/>
            <person name="Wang B."/>
            <person name="Wells R."/>
        </authorList>
    </citation>
    <scope>NUCLEOTIDE SEQUENCE [LARGE SCALE GENOMIC DNA]</scope>
    <source>
        <strain evidence="2">R-o-18</strain>
        <tissue evidence="2">Leaf</tissue>
    </source>
</reference>
<name>A0ABQ7NFB2_BRACM</name>
<dbReference type="PANTHER" id="PTHR47074:SF11">
    <property type="entry name" value="REVERSE TRANSCRIPTASE-LIKE PROTEIN"/>
    <property type="match status" value="1"/>
</dbReference>
<evidence type="ECO:0000313" key="3">
    <source>
        <dbReference type="Proteomes" id="UP000823674"/>
    </source>
</evidence>
<proteinExistence type="predicted"/>
<dbReference type="InterPro" id="IPR036397">
    <property type="entry name" value="RNaseH_sf"/>
</dbReference>
<comment type="caution">
    <text evidence="2">The sequence shown here is derived from an EMBL/GenBank/DDBJ whole genome shotgun (WGS) entry which is preliminary data.</text>
</comment>
<feature type="non-terminal residue" evidence="2">
    <location>
        <position position="1"/>
    </location>
</feature>
<dbReference type="Proteomes" id="UP000823674">
    <property type="component" value="Chromosome A02"/>
</dbReference>
<organism evidence="2 3">
    <name type="scientific">Brassica rapa subsp. trilocularis</name>
    <dbReference type="NCBI Taxonomy" id="1813537"/>
    <lineage>
        <taxon>Eukaryota</taxon>
        <taxon>Viridiplantae</taxon>
        <taxon>Streptophyta</taxon>
        <taxon>Embryophyta</taxon>
        <taxon>Tracheophyta</taxon>
        <taxon>Spermatophyta</taxon>
        <taxon>Magnoliopsida</taxon>
        <taxon>eudicotyledons</taxon>
        <taxon>Gunneridae</taxon>
        <taxon>Pentapetalae</taxon>
        <taxon>rosids</taxon>
        <taxon>malvids</taxon>
        <taxon>Brassicales</taxon>
        <taxon>Brassicaceae</taxon>
        <taxon>Brassiceae</taxon>
        <taxon>Brassica</taxon>
    </lineage>
</organism>
<sequence length="247" mass="26732">QRILAIKPSLTGAPDKLSWLSTDTGEYSTKTGYAAKTLPPTGVSIGALAPWIVWQLWLARNKLVFEDKIITIEEVVSKAVASAREWITSQDQLTQPTRLIAPPTMLQADYVLLRTDAAWNESLQLAGLGWTTKRQGRDSSFSSIAHHVATPLAAEGLALREALLKCRDMGLSKIRCESDSAILIKAINANSPLVGLYGILADINSIASSFESISFNWISRERNGKADGLAKNVLSSELAIMAAPNSV</sequence>
<dbReference type="InterPro" id="IPR052929">
    <property type="entry name" value="RNase_H-like_EbsB-rel"/>
</dbReference>
<dbReference type="Gene3D" id="3.30.420.10">
    <property type="entry name" value="Ribonuclease H-like superfamily/Ribonuclease H"/>
    <property type="match status" value="1"/>
</dbReference>
<dbReference type="CDD" id="cd06222">
    <property type="entry name" value="RNase_H_like"/>
    <property type="match status" value="1"/>
</dbReference>
<dbReference type="Pfam" id="PF13456">
    <property type="entry name" value="RVT_3"/>
    <property type="match status" value="1"/>
</dbReference>
<dbReference type="InterPro" id="IPR002156">
    <property type="entry name" value="RNaseH_domain"/>
</dbReference>
<dbReference type="InterPro" id="IPR012337">
    <property type="entry name" value="RNaseH-like_sf"/>
</dbReference>
<keyword evidence="3" id="KW-1185">Reference proteome</keyword>
<evidence type="ECO:0000259" key="1">
    <source>
        <dbReference type="Pfam" id="PF13456"/>
    </source>
</evidence>
<gene>
    <name evidence="2" type="primary">A02g501570.1_BraROA</name>
    <name evidence="2" type="ORF">IGI04_005180</name>
</gene>
<accession>A0ABQ7NFB2</accession>
<protein>
    <recommendedName>
        <fullName evidence="1">RNase H type-1 domain-containing protein</fullName>
    </recommendedName>
</protein>